<evidence type="ECO:0000313" key="3">
    <source>
        <dbReference type="Proteomes" id="UP001187221"/>
    </source>
</evidence>
<accession>A0ABQ6P9G9</accession>
<dbReference type="RefSeq" id="WP_317975563.1">
    <property type="nucleotide sequence ID" value="NZ_BTFW01000001.1"/>
</dbReference>
<reference evidence="2 3" key="1">
    <citation type="submission" date="2023-06" db="EMBL/GenBank/DDBJ databases">
        <title>Draft genome sequence of Novosphingobium sp. strain IK01.</title>
        <authorList>
            <person name="Hatamoto M."/>
            <person name="Ikarashi T."/>
            <person name="Yamaguchi T."/>
        </authorList>
    </citation>
    <scope>NUCLEOTIDE SEQUENCE [LARGE SCALE GENOMIC DNA]</scope>
    <source>
        <strain evidence="2 3">IK01</strain>
    </source>
</reference>
<gene>
    <name evidence="2" type="ORF">NUTIK01_27000</name>
</gene>
<dbReference type="Proteomes" id="UP001187221">
    <property type="component" value="Unassembled WGS sequence"/>
</dbReference>
<dbReference type="PANTHER" id="PTHR45947:SF3">
    <property type="entry name" value="SULFOQUINOVOSYL TRANSFERASE SQD2"/>
    <property type="match status" value="1"/>
</dbReference>
<sequence>MNILILGINYAPEMVGIGPYTAGTAQFLAQAGHSVTVVASKPYYPQWKGAKEYRTPGVLRTEKARGRVHRVPLYVPNKSSGLRRLIHHACFTTLAVPEMLRAAHFKKLLIGAEGGRTVEFSNLVNIDHIRPLPGPSVYREHWGITTPHVVLYSGNFGHKQGLEIIPQAARMLADRDDLTFVICGNGALKDRREAEASGLSNVKFFDLQSADKLNEFLGLATGHLLPQIVNTAYLVLLSKVASMRASGGPVLAIAVLGTGGAHELDGCGCCVPPGAAAVLPRSLVALLDDEHTRDGYRKIARVKAERRWGRNQILAKLATEMAGKFASPVSLHGRQAD</sequence>
<dbReference type="EMBL" id="BTFW01000001">
    <property type="protein sequence ID" value="GMM61923.1"/>
    <property type="molecule type" value="Genomic_DNA"/>
</dbReference>
<comment type="caution">
    <text evidence="2">The sequence shown here is derived from an EMBL/GenBank/DDBJ whole genome shotgun (WGS) entry which is preliminary data.</text>
</comment>
<dbReference type="InterPro" id="IPR001296">
    <property type="entry name" value="Glyco_trans_1"/>
</dbReference>
<dbReference type="Pfam" id="PF00534">
    <property type="entry name" value="Glycos_transf_1"/>
    <property type="match status" value="1"/>
</dbReference>
<protein>
    <recommendedName>
        <fullName evidence="1">Glycosyl transferase family 1 domain-containing protein</fullName>
    </recommendedName>
</protein>
<organism evidence="2 3">
    <name type="scientific">Novosphingobium pituita</name>
    <dbReference type="NCBI Taxonomy" id="3056842"/>
    <lineage>
        <taxon>Bacteria</taxon>
        <taxon>Pseudomonadati</taxon>
        <taxon>Pseudomonadota</taxon>
        <taxon>Alphaproteobacteria</taxon>
        <taxon>Sphingomonadales</taxon>
        <taxon>Sphingomonadaceae</taxon>
        <taxon>Novosphingobium</taxon>
    </lineage>
</organism>
<keyword evidence="3" id="KW-1185">Reference proteome</keyword>
<name>A0ABQ6P9G9_9SPHN</name>
<proteinExistence type="predicted"/>
<dbReference type="SUPFAM" id="SSF53756">
    <property type="entry name" value="UDP-Glycosyltransferase/glycogen phosphorylase"/>
    <property type="match status" value="1"/>
</dbReference>
<evidence type="ECO:0000313" key="2">
    <source>
        <dbReference type="EMBL" id="GMM61923.1"/>
    </source>
</evidence>
<dbReference type="InterPro" id="IPR050194">
    <property type="entry name" value="Glycosyltransferase_grp1"/>
</dbReference>
<dbReference type="Gene3D" id="3.40.50.2000">
    <property type="entry name" value="Glycogen Phosphorylase B"/>
    <property type="match status" value="2"/>
</dbReference>
<evidence type="ECO:0000259" key="1">
    <source>
        <dbReference type="Pfam" id="PF00534"/>
    </source>
</evidence>
<dbReference type="PANTHER" id="PTHR45947">
    <property type="entry name" value="SULFOQUINOVOSYL TRANSFERASE SQD2"/>
    <property type="match status" value="1"/>
</dbReference>
<feature type="domain" description="Glycosyl transferase family 1" evidence="1">
    <location>
        <begin position="141"/>
        <end position="301"/>
    </location>
</feature>